<accession>A0A1I8Q0A5</accession>
<sequence length="110" mass="13023">MNENEVKNITKDFRDIFCNNKKKQTCELLNLYEGITCECMHKSRIQEVQGRITWFQRMVCFYQLVLAFFGLIITLAAYGFWLSSQYTRSTIYSTCATSFFWPYTSCPLAY</sequence>
<dbReference type="AlphaFoldDB" id="A0A1I8Q0A5"/>
<dbReference type="EnsemblMetazoa" id="SCAU012670-RA">
    <property type="protein sequence ID" value="SCAU012670-PA"/>
    <property type="gene ID" value="SCAU012670"/>
</dbReference>
<dbReference type="VEuPathDB" id="VectorBase:SCAU012670"/>
<gene>
    <name evidence="2" type="primary">106085714</name>
</gene>
<evidence type="ECO:0000313" key="3">
    <source>
        <dbReference type="Proteomes" id="UP000095300"/>
    </source>
</evidence>
<feature type="transmembrane region" description="Helical" evidence="1">
    <location>
        <begin position="59"/>
        <end position="81"/>
    </location>
</feature>
<organism evidence="2 3">
    <name type="scientific">Stomoxys calcitrans</name>
    <name type="common">Stable fly</name>
    <name type="synonym">Conops calcitrans</name>
    <dbReference type="NCBI Taxonomy" id="35570"/>
    <lineage>
        <taxon>Eukaryota</taxon>
        <taxon>Metazoa</taxon>
        <taxon>Ecdysozoa</taxon>
        <taxon>Arthropoda</taxon>
        <taxon>Hexapoda</taxon>
        <taxon>Insecta</taxon>
        <taxon>Pterygota</taxon>
        <taxon>Neoptera</taxon>
        <taxon>Endopterygota</taxon>
        <taxon>Diptera</taxon>
        <taxon>Brachycera</taxon>
        <taxon>Muscomorpha</taxon>
        <taxon>Muscoidea</taxon>
        <taxon>Muscidae</taxon>
        <taxon>Stomoxys</taxon>
    </lineage>
</organism>
<keyword evidence="1" id="KW-0812">Transmembrane</keyword>
<evidence type="ECO:0000256" key="1">
    <source>
        <dbReference type="SAM" id="Phobius"/>
    </source>
</evidence>
<dbReference type="KEGG" id="scac:106085714"/>
<protein>
    <submittedName>
        <fullName evidence="2">Uncharacterized protein</fullName>
    </submittedName>
</protein>
<keyword evidence="3" id="KW-1185">Reference proteome</keyword>
<reference evidence="2" key="1">
    <citation type="submission" date="2020-05" db="UniProtKB">
        <authorList>
            <consortium name="EnsemblMetazoa"/>
        </authorList>
    </citation>
    <scope>IDENTIFICATION</scope>
    <source>
        <strain evidence="2">USDA</strain>
    </source>
</reference>
<dbReference type="Proteomes" id="UP000095300">
    <property type="component" value="Unassembled WGS sequence"/>
</dbReference>
<proteinExistence type="predicted"/>
<keyword evidence="1" id="KW-1133">Transmembrane helix</keyword>
<name>A0A1I8Q0A5_STOCA</name>
<evidence type="ECO:0000313" key="2">
    <source>
        <dbReference type="EnsemblMetazoa" id="SCAU012670-PA"/>
    </source>
</evidence>
<keyword evidence="1" id="KW-0472">Membrane</keyword>